<reference evidence="2 3" key="1">
    <citation type="submission" date="2018-06" db="EMBL/GenBank/DDBJ databases">
        <title>Draft Genome Sequence of a Novel Marine Bacterium Related to the Verrucomicrobia.</title>
        <authorList>
            <person name="Vosseberg J."/>
            <person name="Martijn J."/>
            <person name="Ettema T.J.G."/>
        </authorList>
    </citation>
    <scope>NUCLEOTIDE SEQUENCE [LARGE SCALE GENOMIC DNA]</scope>
    <source>
        <strain evidence="2">TARA_B100001123</strain>
    </source>
</reference>
<accession>A0A2Z4AKC1</accession>
<keyword evidence="2" id="KW-0223">Dioxygenase</keyword>
<dbReference type="Gene3D" id="2.60.120.620">
    <property type="entry name" value="q2cbj1_9rhob like domain"/>
    <property type="match status" value="1"/>
</dbReference>
<evidence type="ECO:0000313" key="3">
    <source>
        <dbReference type="Proteomes" id="UP000247465"/>
    </source>
</evidence>
<dbReference type="Pfam" id="PF05721">
    <property type="entry name" value="PhyH"/>
    <property type="match status" value="1"/>
</dbReference>
<dbReference type="EMBL" id="CP029803">
    <property type="protein sequence ID" value="AWT60954.1"/>
    <property type="molecule type" value="Genomic_DNA"/>
</dbReference>
<organism evidence="2 3">
    <name type="scientific">Candidatus Moanibacter tarae</name>
    <dbReference type="NCBI Taxonomy" id="2200854"/>
    <lineage>
        <taxon>Bacteria</taxon>
        <taxon>Pseudomonadati</taxon>
        <taxon>Verrucomicrobiota</taxon>
        <taxon>Opitutia</taxon>
        <taxon>Puniceicoccales</taxon>
        <taxon>Puniceicoccales incertae sedis</taxon>
        <taxon>Candidatus Moanibacter</taxon>
    </lineage>
</organism>
<dbReference type="PANTHER" id="PTHR20883">
    <property type="entry name" value="PHYTANOYL-COA DIOXYGENASE DOMAIN CONTAINING 1"/>
    <property type="match status" value="1"/>
</dbReference>
<dbReference type="Proteomes" id="UP000247465">
    <property type="component" value="Chromosome"/>
</dbReference>
<dbReference type="EC" id="1.14.11.55" evidence="2"/>
<dbReference type="GO" id="GO:0016706">
    <property type="term" value="F:2-oxoglutarate-dependent dioxygenase activity"/>
    <property type="evidence" value="ECO:0007669"/>
    <property type="project" value="UniProtKB-ARBA"/>
</dbReference>
<gene>
    <name evidence="2" type="primary">ectD_10</name>
    <name evidence="2" type="ORF">DF168_02179</name>
</gene>
<sequence>MKLTEQQIHRFQRDGYLVVKQLLSPNEMGDLRQRTEDIASGSVDFPSEKIEREPGAPEDALNLKYVRKINEGSRSDPVLEAHTRHRGILEVIESLLGNNLKLFGDQFFIKPPGGVEKTYHQDSPYFKIDPMNLITAWAALDDVTLENGCLYVVPGSHLEGALDHSEPWQVGDRTDMQIPDSAIDRSKEIPITLKAGDCSFHHSLILHRSGPNNTPDFRRGYATHFMSSQSRWIGEPNEKPNYPLLKGTEFEGCV</sequence>
<evidence type="ECO:0000256" key="1">
    <source>
        <dbReference type="ARBA" id="ARBA00001954"/>
    </source>
</evidence>
<dbReference type="SUPFAM" id="SSF51197">
    <property type="entry name" value="Clavaminate synthase-like"/>
    <property type="match status" value="1"/>
</dbReference>
<dbReference type="GO" id="GO:0005506">
    <property type="term" value="F:iron ion binding"/>
    <property type="evidence" value="ECO:0007669"/>
    <property type="project" value="UniProtKB-ARBA"/>
</dbReference>
<dbReference type="PANTHER" id="PTHR20883:SF48">
    <property type="entry name" value="ECTOINE DIOXYGENASE"/>
    <property type="match status" value="1"/>
</dbReference>
<dbReference type="AlphaFoldDB" id="A0A2Z4AKC1"/>
<evidence type="ECO:0000313" key="2">
    <source>
        <dbReference type="EMBL" id="AWT60954.1"/>
    </source>
</evidence>
<dbReference type="KEGG" id="mtar:DF168_02179"/>
<proteinExistence type="predicted"/>
<name>A0A2Z4AKC1_9BACT</name>
<protein>
    <submittedName>
        <fullName evidence="2">Ectoine dioxygenase</fullName>
        <ecNumber evidence="2">1.14.11.55</ecNumber>
    </submittedName>
</protein>
<keyword evidence="2" id="KW-0560">Oxidoreductase</keyword>
<comment type="cofactor">
    <cofactor evidence="1">
        <name>Fe(2+)</name>
        <dbReference type="ChEBI" id="CHEBI:29033"/>
    </cofactor>
</comment>
<dbReference type="InterPro" id="IPR008775">
    <property type="entry name" value="Phytyl_CoA_dOase-like"/>
</dbReference>